<dbReference type="AlphaFoldDB" id="S6BKL4"/>
<sequence>MLAMDIIFKLLSSYFCYIMRTVLRCVYHSTITKRISHLYNMNTVNVKYSQKILVSICCFMLPHLCLRKFYLSASEILHCESSHCSSIIKCAV</sequence>
<accession>S6BKL4</accession>
<name>S6BKL4_BABBO</name>
<proteinExistence type="evidence at transcript level"/>
<evidence type="ECO:0000313" key="1">
    <source>
        <dbReference type="EMBL" id="BAN64437.1"/>
    </source>
</evidence>
<reference evidence="1" key="1">
    <citation type="journal article" date="2014" name="BMC Genomics">
        <title>The Babesia bovis gene and promoter model: an update from full-length EST analysis.</title>
        <authorList>
            <person name="Yamagishi J."/>
            <person name="Wakaguri H."/>
            <person name="Yokoyama N."/>
            <person name="Yamashita R."/>
            <person name="Suzuki Y."/>
            <person name="Xuan X."/>
            <person name="Igarashi I."/>
        </authorList>
    </citation>
    <scope>NUCLEOTIDE SEQUENCE</scope>
    <source>
        <strain evidence="1">Texas</strain>
    </source>
</reference>
<dbReference type="EMBL" id="AK440643">
    <property type="protein sequence ID" value="BAN64437.1"/>
    <property type="molecule type" value="mRNA"/>
</dbReference>
<organism evidence="1">
    <name type="scientific">Babesia bovis</name>
    <dbReference type="NCBI Taxonomy" id="5865"/>
    <lineage>
        <taxon>Eukaryota</taxon>
        <taxon>Sar</taxon>
        <taxon>Alveolata</taxon>
        <taxon>Apicomplexa</taxon>
        <taxon>Aconoidasida</taxon>
        <taxon>Piroplasmida</taxon>
        <taxon>Babesiidae</taxon>
        <taxon>Babesia</taxon>
    </lineage>
</organism>
<protein>
    <submittedName>
        <fullName evidence="1">Uncharacterized protein</fullName>
    </submittedName>
</protein>